<evidence type="ECO:0000256" key="6">
    <source>
        <dbReference type="ARBA" id="ARBA00022763"/>
    </source>
</evidence>
<keyword evidence="8" id="KW-0460">Magnesium</keyword>
<gene>
    <name evidence="13" type="ORF">SAMN02745751_02235</name>
</gene>
<evidence type="ECO:0000256" key="8">
    <source>
        <dbReference type="ARBA" id="ARBA00022842"/>
    </source>
</evidence>
<keyword evidence="3" id="KW-0515">Mutator protein</keyword>
<evidence type="ECO:0000256" key="5">
    <source>
        <dbReference type="ARBA" id="ARBA00022723"/>
    </source>
</evidence>
<dbReference type="GO" id="GO:0044716">
    <property type="term" value="F:8-oxo-GDP phosphatase activity"/>
    <property type="evidence" value="ECO:0007669"/>
    <property type="project" value="TreeGrafter"/>
</dbReference>
<evidence type="ECO:0000256" key="10">
    <source>
        <dbReference type="ARBA" id="ARBA00035861"/>
    </source>
</evidence>
<dbReference type="InterPro" id="IPR015797">
    <property type="entry name" value="NUDIX_hydrolase-like_dom_sf"/>
</dbReference>
<dbReference type="InterPro" id="IPR000086">
    <property type="entry name" value="NUDIX_hydrolase_dom"/>
</dbReference>
<keyword evidence="4" id="KW-0235">DNA replication</keyword>
<dbReference type="GO" id="GO:0035539">
    <property type="term" value="F:8-oxo-7,8-dihydrodeoxyguanosine triphosphate pyrophosphatase activity"/>
    <property type="evidence" value="ECO:0007669"/>
    <property type="project" value="UniProtKB-EC"/>
</dbReference>
<evidence type="ECO:0000259" key="12">
    <source>
        <dbReference type="PROSITE" id="PS51462"/>
    </source>
</evidence>
<evidence type="ECO:0000256" key="2">
    <source>
        <dbReference type="ARBA" id="ARBA00005582"/>
    </source>
</evidence>
<evidence type="ECO:0000256" key="9">
    <source>
        <dbReference type="ARBA" id="ARBA00023204"/>
    </source>
</evidence>
<evidence type="ECO:0000256" key="7">
    <source>
        <dbReference type="ARBA" id="ARBA00022801"/>
    </source>
</evidence>
<evidence type="ECO:0000313" key="13">
    <source>
        <dbReference type="EMBL" id="SHJ30884.1"/>
    </source>
</evidence>
<dbReference type="GO" id="GO:0008413">
    <property type="term" value="F:8-oxo-7,8-dihydroguanosine triphosphate pyrophosphatase activity"/>
    <property type="evidence" value="ECO:0007669"/>
    <property type="project" value="TreeGrafter"/>
</dbReference>
<dbReference type="PROSITE" id="PS51462">
    <property type="entry name" value="NUDIX"/>
    <property type="match status" value="1"/>
</dbReference>
<dbReference type="GO" id="GO:0006260">
    <property type="term" value="P:DNA replication"/>
    <property type="evidence" value="ECO:0007669"/>
    <property type="project" value="UniProtKB-KW"/>
</dbReference>
<dbReference type="AlphaFoldDB" id="A0A1M6I8U0"/>
<dbReference type="RefSeq" id="WP_073049665.1">
    <property type="nucleotide sequence ID" value="NZ_FQZL01000016.1"/>
</dbReference>
<keyword evidence="5" id="KW-0479">Metal-binding</keyword>
<dbReference type="GO" id="GO:0006281">
    <property type="term" value="P:DNA repair"/>
    <property type="evidence" value="ECO:0007669"/>
    <property type="project" value="UniProtKB-KW"/>
</dbReference>
<organism evidence="13 14">
    <name type="scientific">Dethiosulfatibacter aminovorans DSM 17477</name>
    <dbReference type="NCBI Taxonomy" id="1121476"/>
    <lineage>
        <taxon>Bacteria</taxon>
        <taxon>Bacillati</taxon>
        <taxon>Bacillota</taxon>
        <taxon>Tissierellia</taxon>
        <taxon>Dethiosulfatibacter</taxon>
    </lineage>
</organism>
<dbReference type="InterPro" id="IPR029119">
    <property type="entry name" value="MutY_C"/>
</dbReference>
<dbReference type="PRINTS" id="PR00502">
    <property type="entry name" value="NUDIXFAMILY"/>
</dbReference>
<feature type="domain" description="Nudix hydrolase" evidence="12">
    <location>
        <begin position="1"/>
        <end position="127"/>
    </location>
</feature>
<sequence>MKPIEVVAAIIKKDNKILCTQRPDKGETALKWEFPGGKLEDGESNEEALVREIKEELEIEVKICNYLMTVNHQYSSFDLVMHGYVCKAADEEIVLNEHVDSCWLDVEELASLDWAEADKPIVEKLMKNN</sequence>
<dbReference type="GO" id="GO:0044715">
    <property type="term" value="F:8-oxo-dGDP phosphatase activity"/>
    <property type="evidence" value="ECO:0007669"/>
    <property type="project" value="TreeGrafter"/>
</dbReference>
<evidence type="ECO:0000256" key="11">
    <source>
        <dbReference type="ARBA" id="ARBA00038905"/>
    </source>
</evidence>
<dbReference type="Gene3D" id="3.90.79.10">
    <property type="entry name" value="Nucleoside Triphosphate Pyrophosphohydrolase"/>
    <property type="match status" value="1"/>
</dbReference>
<dbReference type="InterPro" id="IPR020476">
    <property type="entry name" value="Nudix_hydrolase"/>
</dbReference>
<dbReference type="EC" id="3.6.1.55" evidence="11"/>
<comment type="similarity">
    <text evidence="2">Belongs to the Nudix hydrolase family.</text>
</comment>
<dbReference type="PANTHER" id="PTHR47707:SF1">
    <property type="entry name" value="NUDIX HYDROLASE FAMILY PROTEIN"/>
    <property type="match status" value="1"/>
</dbReference>
<evidence type="ECO:0000256" key="4">
    <source>
        <dbReference type="ARBA" id="ARBA00022705"/>
    </source>
</evidence>
<evidence type="ECO:0000313" key="14">
    <source>
        <dbReference type="Proteomes" id="UP000184052"/>
    </source>
</evidence>
<dbReference type="Proteomes" id="UP000184052">
    <property type="component" value="Unassembled WGS sequence"/>
</dbReference>
<evidence type="ECO:0000256" key="1">
    <source>
        <dbReference type="ARBA" id="ARBA00001946"/>
    </source>
</evidence>
<keyword evidence="9" id="KW-0234">DNA repair</keyword>
<comment type="cofactor">
    <cofactor evidence="1">
        <name>Mg(2+)</name>
        <dbReference type="ChEBI" id="CHEBI:18420"/>
    </cofactor>
</comment>
<dbReference type="InterPro" id="IPR047127">
    <property type="entry name" value="MutT-like"/>
</dbReference>
<dbReference type="EMBL" id="FQZL01000016">
    <property type="protein sequence ID" value="SHJ30884.1"/>
    <property type="molecule type" value="Genomic_DNA"/>
</dbReference>
<dbReference type="SUPFAM" id="SSF55811">
    <property type="entry name" value="Nudix"/>
    <property type="match status" value="1"/>
</dbReference>
<protein>
    <recommendedName>
        <fullName evidence="11">8-oxo-dGTP diphosphatase</fullName>
        <ecNumber evidence="11">3.6.1.55</ecNumber>
    </recommendedName>
</protein>
<proteinExistence type="inferred from homology"/>
<keyword evidence="7" id="KW-0378">Hydrolase</keyword>
<accession>A0A1M6I8U0</accession>
<dbReference type="STRING" id="1121476.SAMN02745751_02235"/>
<dbReference type="Pfam" id="PF14815">
    <property type="entry name" value="NUDIX_4"/>
    <property type="match status" value="1"/>
</dbReference>
<comment type="catalytic activity">
    <reaction evidence="10">
        <text>8-oxo-dGTP + H2O = 8-oxo-dGMP + diphosphate + H(+)</text>
        <dbReference type="Rhea" id="RHEA:31575"/>
        <dbReference type="ChEBI" id="CHEBI:15377"/>
        <dbReference type="ChEBI" id="CHEBI:15378"/>
        <dbReference type="ChEBI" id="CHEBI:33019"/>
        <dbReference type="ChEBI" id="CHEBI:63224"/>
        <dbReference type="ChEBI" id="CHEBI:77896"/>
        <dbReference type="EC" id="3.6.1.55"/>
    </reaction>
</comment>
<dbReference type="CDD" id="cd03425">
    <property type="entry name" value="NUDIX_MutT_NudA_like"/>
    <property type="match status" value="1"/>
</dbReference>
<evidence type="ECO:0000256" key="3">
    <source>
        <dbReference type="ARBA" id="ARBA00022457"/>
    </source>
</evidence>
<name>A0A1M6I8U0_9FIRM</name>
<keyword evidence="6" id="KW-0227">DNA damage</keyword>
<reference evidence="13 14" key="1">
    <citation type="submission" date="2016-11" db="EMBL/GenBank/DDBJ databases">
        <authorList>
            <person name="Jaros S."/>
            <person name="Januszkiewicz K."/>
            <person name="Wedrychowicz H."/>
        </authorList>
    </citation>
    <scope>NUCLEOTIDE SEQUENCE [LARGE SCALE GENOMIC DNA]</scope>
    <source>
        <strain evidence="13 14">DSM 17477</strain>
    </source>
</reference>
<dbReference type="PANTHER" id="PTHR47707">
    <property type="entry name" value="8-OXO-DGTP DIPHOSPHATASE"/>
    <property type="match status" value="1"/>
</dbReference>
<dbReference type="OrthoDB" id="9810648at2"/>
<keyword evidence="14" id="KW-1185">Reference proteome</keyword>
<dbReference type="GO" id="GO:0046872">
    <property type="term" value="F:metal ion binding"/>
    <property type="evidence" value="ECO:0007669"/>
    <property type="project" value="UniProtKB-KW"/>
</dbReference>